<gene>
    <name evidence="9" type="ORF">SS50377_19009</name>
</gene>
<dbReference type="InterPro" id="IPR003959">
    <property type="entry name" value="ATPase_AAA_core"/>
</dbReference>
<keyword evidence="7" id="KW-0931">ER-Golgi transport</keyword>
<sequence>MYVGNSEANIRKLFADAEKDWKELGDESELHLIVMDELDAICKQRGSRGDSTGTYDSIVNQLLAKMDGVDSLGNILVVGMTNRKDLIDSALLRPGRFEVHVEIHLPDLQGRHQNFTYPYQDSE</sequence>
<dbReference type="GO" id="GO:0005524">
    <property type="term" value="F:ATP binding"/>
    <property type="evidence" value="ECO:0007669"/>
    <property type="project" value="UniProtKB-UniRule"/>
</dbReference>
<dbReference type="InterPro" id="IPR027417">
    <property type="entry name" value="P-loop_NTPase"/>
</dbReference>
<dbReference type="Pfam" id="PF00004">
    <property type="entry name" value="AAA"/>
    <property type="match status" value="1"/>
</dbReference>
<dbReference type="EMBL" id="KI546170">
    <property type="protein sequence ID" value="EST41296.1"/>
    <property type="molecule type" value="Genomic_DNA"/>
</dbReference>
<keyword evidence="7" id="KW-0479">Metal-binding</keyword>
<evidence type="ECO:0000256" key="4">
    <source>
        <dbReference type="ARBA" id="ARBA00022840"/>
    </source>
</evidence>
<keyword evidence="2 7" id="KW-0813">Transport</keyword>
<dbReference type="AlphaFoldDB" id="V6LCB5"/>
<comment type="subcellular location">
    <subcellularLocation>
        <location evidence="7">Cytoplasm</location>
    </subcellularLocation>
</comment>
<evidence type="ECO:0000313" key="9">
    <source>
        <dbReference type="EMBL" id="EST41296.1"/>
    </source>
</evidence>
<dbReference type="GO" id="GO:0046872">
    <property type="term" value="F:metal ion binding"/>
    <property type="evidence" value="ECO:0007669"/>
    <property type="project" value="UniProtKB-UniRule"/>
</dbReference>
<protein>
    <recommendedName>
        <fullName evidence="7">Vesicle-fusing ATPase</fullName>
        <ecNumber evidence="7">3.6.4.6</ecNumber>
    </recommendedName>
</protein>
<organism evidence="9">
    <name type="scientific">Spironucleus salmonicida</name>
    <dbReference type="NCBI Taxonomy" id="348837"/>
    <lineage>
        <taxon>Eukaryota</taxon>
        <taxon>Metamonada</taxon>
        <taxon>Diplomonadida</taxon>
        <taxon>Hexamitidae</taxon>
        <taxon>Hexamitinae</taxon>
        <taxon>Spironucleus</taxon>
    </lineage>
</organism>
<comment type="function">
    <text evidence="7">Required for vesicle-mediated transport. Catalyzes the fusion of transport vesicles within the Golgi cisternae. Is also required for transport from the endoplasmic reticulum to the Golgi stack. Seems to function as a fusion protein required for the delivery of cargo proteins to all compartments of the Golgi stack independent of vesicle origin.</text>
</comment>
<accession>V6LCB5</accession>
<keyword evidence="4 6" id="KW-0067">ATP-binding</keyword>
<feature type="domain" description="ATPase AAA-type core" evidence="8">
    <location>
        <begin position="2"/>
        <end position="104"/>
    </location>
</feature>
<keyword evidence="3 6" id="KW-0547">Nucleotide-binding</keyword>
<evidence type="ECO:0000256" key="3">
    <source>
        <dbReference type="ARBA" id="ARBA00022741"/>
    </source>
</evidence>
<dbReference type="Gene3D" id="1.10.8.60">
    <property type="match status" value="1"/>
</dbReference>
<dbReference type="GO" id="GO:0005795">
    <property type="term" value="C:Golgi stack"/>
    <property type="evidence" value="ECO:0007669"/>
    <property type="project" value="TreeGrafter"/>
</dbReference>
<dbReference type="VEuPathDB" id="GiardiaDB:SS50377_26437"/>
<dbReference type="Gene3D" id="3.40.50.300">
    <property type="entry name" value="P-loop containing nucleotide triphosphate hydrolases"/>
    <property type="match status" value="1"/>
</dbReference>
<dbReference type="PANTHER" id="PTHR23078">
    <property type="entry name" value="VESICULAR-FUSION PROTEIN NSF"/>
    <property type="match status" value="1"/>
</dbReference>
<comment type="similarity">
    <text evidence="1 6">Belongs to the AAA ATPase family.</text>
</comment>
<dbReference type="SUPFAM" id="SSF52540">
    <property type="entry name" value="P-loop containing nucleoside triphosphate hydrolases"/>
    <property type="match status" value="1"/>
</dbReference>
<keyword evidence="7" id="KW-0378">Hydrolase</keyword>
<dbReference type="GO" id="GO:0043001">
    <property type="term" value="P:Golgi to plasma membrane protein transport"/>
    <property type="evidence" value="ECO:0007669"/>
    <property type="project" value="TreeGrafter"/>
</dbReference>
<evidence type="ECO:0000259" key="8">
    <source>
        <dbReference type="Pfam" id="PF00004"/>
    </source>
</evidence>
<evidence type="ECO:0000256" key="5">
    <source>
        <dbReference type="ARBA" id="ARBA00022927"/>
    </source>
</evidence>
<evidence type="ECO:0000256" key="7">
    <source>
        <dbReference type="RuleBase" id="RU367045"/>
    </source>
</evidence>
<keyword evidence="7" id="KW-0460">Magnesium</keyword>
<dbReference type="PANTHER" id="PTHR23078:SF3">
    <property type="entry name" value="VESICLE-FUSING ATPASE"/>
    <property type="match status" value="1"/>
</dbReference>
<dbReference type="GO" id="GO:0006891">
    <property type="term" value="P:intra-Golgi vesicle-mediated transport"/>
    <property type="evidence" value="ECO:0007669"/>
    <property type="project" value="TreeGrafter"/>
</dbReference>
<reference evidence="9" key="1">
    <citation type="journal article" date="2014" name="PLoS Genet.">
        <title>The Genome of Spironucleus salmonicida Highlights a Fish Pathogen Adapted to Fluctuating Environments.</title>
        <authorList>
            <person name="Xu F."/>
            <person name="Jerlstrom-Hultqvist J."/>
            <person name="Einarsson E."/>
            <person name="Astvaldsson A."/>
            <person name="Svard S.G."/>
            <person name="Andersson J.O."/>
        </authorList>
    </citation>
    <scope>NUCLEOTIDE SEQUENCE</scope>
</reference>
<evidence type="ECO:0000256" key="1">
    <source>
        <dbReference type="ARBA" id="ARBA00006914"/>
    </source>
</evidence>
<evidence type="ECO:0000256" key="6">
    <source>
        <dbReference type="RuleBase" id="RU003651"/>
    </source>
</evidence>
<dbReference type="GO" id="GO:0016887">
    <property type="term" value="F:ATP hydrolysis activity"/>
    <property type="evidence" value="ECO:0007669"/>
    <property type="project" value="InterPro"/>
</dbReference>
<proteinExistence type="inferred from homology"/>
<name>V6LCB5_9EUKA</name>
<dbReference type="PROSITE" id="PS00674">
    <property type="entry name" value="AAA"/>
    <property type="match status" value="1"/>
</dbReference>
<dbReference type="GO" id="GO:0035494">
    <property type="term" value="P:SNARE complex disassembly"/>
    <property type="evidence" value="ECO:0007669"/>
    <property type="project" value="InterPro"/>
</dbReference>
<comment type="catalytic activity">
    <reaction evidence="7">
        <text>ATP + H2O = ADP + phosphate + H(+)</text>
        <dbReference type="Rhea" id="RHEA:13065"/>
        <dbReference type="ChEBI" id="CHEBI:15377"/>
        <dbReference type="ChEBI" id="CHEBI:15378"/>
        <dbReference type="ChEBI" id="CHEBI:30616"/>
        <dbReference type="ChEBI" id="CHEBI:43474"/>
        <dbReference type="ChEBI" id="CHEBI:456216"/>
        <dbReference type="EC" id="3.6.4.6"/>
    </reaction>
</comment>
<comment type="cofactor">
    <cofactor evidence="7">
        <name>Mg(2+)</name>
        <dbReference type="ChEBI" id="CHEBI:18420"/>
    </cofactor>
    <text evidence="7">Binds 1 Mg(2+) ion per subunit.</text>
</comment>
<keyword evidence="7" id="KW-0963">Cytoplasm</keyword>
<keyword evidence="5 7" id="KW-0653">Protein transport</keyword>
<evidence type="ECO:0000256" key="2">
    <source>
        <dbReference type="ARBA" id="ARBA00022448"/>
    </source>
</evidence>
<dbReference type="EC" id="3.6.4.6" evidence="7"/>
<dbReference type="InterPro" id="IPR003960">
    <property type="entry name" value="ATPase_AAA_CS"/>
</dbReference>
<dbReference type="InterPro" id="IPR039812">
    <property type="entry name" value="Vesicle-fus_ATPase"/>
</dbReference>
<dbReference type="FunFam" id="3.40.50.300:FF:000154">
    <property type="entry name" value="Vesicle-fusing ATPase 1"/>
    <property type="match status" value="1"/>
</dbReference>